<dbReference type="InterPro" id="IPR002870">
    <property type="entry name" value="Peptidase_M12B_N"/>
</dbReference>
<evidence type="ECO:0000256" key="7">
    <source>
        <dbReference type="PROSITE-ProRule" id="PRU00068"/>
    </source>
</evidence>
<evidence type="ECO:0000256" key="5">
    <source>
        <dbReference type="ARBA" id="ARBA00023136"/>
    </source>
</evidence>
<dbReference type="InterPro" id="IPR034027">
    <property type="entry name" value="Reprolysin_adamalysin"/>
</dbReference>
<feature type="disulfide bond" evidence="9">
    <location>
        <begin position="380"/>
        <end position="404"/>
    </location>
</feature>
<feature type="binding site" evidence="9">
    <location>
        <position position="369"/>
    </location>
    <ligand>
        <name>Zn(2+)</name>
        <dbReference type="ChEBI" id="CHEBI:29105"/>
        <note>catalytic</note>
    </ligand>
</feature>
<dbReference type="PANTHER" id="PTHR11905:SF159">
    <property type="entry name" value="ADAM METALLOPROTEASE"/>
    <property type="match status" value="1"/>
</dbReference>
<feature type="region of interest" description="Disordered" evidence="10">
    <location>
        <begin position="923"/>
        <end position="953"/>
    </location>
</feature>
<evidence type="ECO:0000256" key="1">
    <source>
        <dbReference type="ARBA" id="ARBA00004167"/>
    </source>
</evidence>
<evidence type="ECO:0000256" key="4">
    <source>
        <dbReference type="ARBA" id="ARBA00023049"/>
    </source>
</evidence>
<feature type="domain" description="Disintegrin" evidence="13">
    <location>
        <begin position="431"/>
        <end position="519"/>
    </location>
</feature>
<feature type="compositionally biased region" description="Polar residues" evidence="10">
    <location>
        <begin position="1554"/>
        <end position="1579"/>
    </location>
</feature>
<keyword evidence="2" id="KW-0812">Transmembrane</keyword>
<feature type="compositionally biased region" description="Polar residues" evidence="10">
    <location>
        <begin position="1589"/>
        <end position="1619"/>
    </location>
</feature>
<dbReference type="SUPFAM" id="SSF57552">
    <property type="entry name" value="Blood coagulation inhibitor (disintegrin)"/>
    <property type="match status" value="1"/>
</dbReference>
<dbReference type="PROSITE" id="PS50215">
    <property type="entry name" value="ADAM_MEPRO"/>
    <property type="match status" value="1"/>
</dbReference>
<feature type="disulfide bond" evidence="7">
    <location>
        <begin position="491"/>
        <end position="511"/>
    </location>
</feature>
<dbReference type="CTD" id="3772109"/>
<feature type="binding site" evidence="9">
    <location>
        <position position="375"/>
    </location>
    <ligand>
        <name>Zn(2+)</name>
        <dbReference type="ChEBI" id="CHEBI:29105"/>
        <note>catalytic</note>
    </ligand>
</feature>
<feature type="compositionally biased region" description="Pro residues" evidence="10">
    <location>
        <begin position="1096"/>
        <end position="1105"/>
    </location>
</feature>
<dbReference type="Pfam" id="PF01421">
    <property type="entry name" value="Reprolysin"/>
    <property type="match status" value="1"/>
</dbReference>
<dbReference type="Gene3D" id="4.10.70.10">
    <property type="entry name" value="Disintegrin domain"/>
    <property type="match status" value="1"/>
</dbReference>
<keyword evidence="8" id="KW-0245">EGF-like domain</keyword>
<feature type="region of interest" description="Disordered" evidence="10">
    <location>
        <begin position="1337"/>
        <end position="1643"/>
    </location>
</feature>
<organism evidence="15 16">
    <name type="scientific">Bombus vosnesenskii</name>
    <dbReference type="NCBI Taxonomy" id="207650"/>
    <lineage>
        <taxon>Eukaryota</taxon>
        <taxon>Metazoa</taxon>
        <taxon>Ecdysozoa</taxon>
        <taxon>Arthropoda</taxon>
        <taxon>Hexapoda</taxon>
        <taxon>Insecta</taxon>
        <taxon>Pterygota</taxon>
        <taxon>Neoptera</taxon>
        <taxon>Endopterygota</taxon>
        <taxon>Hymenoptera</taxon>
        <taxon>Apocrita</taxon>
        <taxon>Aculeata</taxon>
        <taxon>Apoidea</taxon>
        <taxon>Anthophila</taxon>
        <taxon>Apidae</taxon>
        <taxon>Bombus</taxon>
        <taxon>Pyrobombus</taxon>
    </lineage>
</organism>
<feature type="compositionally biased region" description="Polar residues" evidence="10">
    <location>
        <begin position="1352"/>
        <end position="1364"/>
    </location>
</feature>
<evidence type="ECO:0000256" key="9">
    <source>
        <dbReference type="PROSITE-ProRule" id="PRU00276"/>
    </source>
</evidence>
<evidence type="ECO:0000259" key="14">
    <source>
        <dbReference type="PROSITE" id="PS50215"/>
    </source>
</evidence>
<dbReference type="GO" id="GO:0046872">
    <property type="term" value="F:metal ion binding"/>
    <property type="evidence" value="ECO:0007669"/>
    <property type="project" value="UniProtKB-KW"/>
</dbReference>
<feature type="disulfide bond" evidence="9">
    <location>
        <begin position="382"/>
        <end position="387"/>
    </location>
</feature>
<dbReference type="Pfam" id="PF00200">
    <property type="entry name" value="Disintegrin"/>
    <property type="match status" value="1"/>
</dbReference>
<feature type="disulfide bond" evidence="8">
    <location>
        <begin position="675"/>
        <end position="685"/>
    </location>
</feature>
<accession>A0A6J3JVD2</accession>
<dbReference type="CDD" id="cd04269">
    <property type="entry name" value="ZnMc_adamalysin_II_like"/>
    <property type="match status" value="1"/>
</dbReference>
<dbReference type="Gene3D" id="3.40.390.10">
    <property type="entry name" value="Collagenase (Catalytic Domain)"/>
    <property type="match status" value="1"/>
</dbReference>
<keyword evidence="3" id="KW-1133">Transmembrane helix</keyword>
<dbReference type="InterPro" id="IPR036436">
    <property type="entry name" value="Disintegrin_dom_sf"/>
</dbReference>
<keyword evidence="6 8" id="KW-1015">Disulfide bond</keyword>
<dbReference type="SUPFAM" id="SSF55486">
    <property type="entry name" value="Metalloproteases ('zincins'), catalytic domain"/>
    <property type="match status" value="1"/>
</dbReference>
<feature type="signal peptide" evidence="11">
    <location>
        <begin position="1"/>
        <end position="38"/>
    </location>
</feature>
<dbReference type="InterPro" id="IPR001762">
    <property type="entry name" value="Disintegrin_dom"/>
</dbReference>
<name>A0A6J3JVD2_9HYME</name>
<dbReference type="InterPro" id="IPR024079">
    <property type="entry name" value="MetalloPept_cat_dom_sf"/>
</dbReference>
<dbReference type="InterPro" id="IPR000742">
    <property type="entry name" value="EGF"/>
</dbReference>
<feature type="compositionally biased region" description="Basic and acidic residues" evidence="10">
    <location>
        <begin position="1337"/>
        <end position="1346"/>
    </location>
</feature>
<dbReference type="FunFam" id="4.10.70.10:FF:000001">
    <property type="entry name" value="Disintegrin and metalloproteinase domain-containing protein 22"/>
    <property type="match status" value="1"/>
</dbReference>
<dbReference type="GO" id="GO:0004222">
    <property type="term" value="F:metalloendopeptidase activity"/>
    <property type="evidence" value="ECO:0007669"/>
    <property type="project" value="InterPro"/>
</dbReference>
<keyword evidence="5" id="KW-0472">Membrane</keyword>
<feature type="compositionally biased region" description="Polar residues" evidence="10">
    <location>
        <begin position="1507"/>
        <end position="1530"/>
    </location>
</feature>
<evidence type="ECO:0000259" key="13">
    <source>
        <dbReference type="PROSITE" id="PS50214"/>
    </source>
</evidence>
<feature type="domain" description="EGF-like" evidence="12">
    <location>
        <begin position="671"/>
        <end position="703"/>
    </location>
</feature>
<comment type="subcellular location">
    <subcellularLocation>
        <location evidence="1">Membrane</location>
        <topology evidence="1">Single-pass membrane protein</topology>
    </subcellularLocation>
</comment>
<keyword evidence="15" id="KW-1185">Reference proteome</keyword>
<feature type="compositionally biased region" description="Polar residues" evidence="10">
    <location>
        <begin position="1631"/>
        <end position="1643"/>
    </location>
</feature>
<evidence type="ECO:0000256" key="3">
    <source>
        <dbReference type="ARBA" id="ARBA00022989"/>
    </source>
</evidence>
<dbReference type="Pfam" id="PF01562">
    <property type="entry name" value="Pep_M12B_propep"/>
    <property type="match status" value="1"/>
</dbReference>
<evidence type="ECO:0000256" key="8">
    <source>
        <dbReference type="PROSITE-ProRule" id="PRU00076"/>
    </source>
</evidence>
<feature type="active site" evidence="9">
    <location>
        <position position="366"/>
    </location>
</feature>
<feature type="binding site" evidence="9">
    <location>
        <position position="365"/>
    </location>
    <ligand>
        <name>Zn(2+)</name>
        <dbReference type="ChEBI" id="CHEBI:29105"/>
        <note>catalytic</note>
    </ligand>
</feature>
<dbReference type="Proteomes" id="UP000504631">
    <property type="component" value="Unplaced"/>
</dbReference>
<dbReference type="FunFam" id="3.40.390.10:FF:000002">
    <property type="entry name" value="Disintegrin and metalloproteinase domain-containing protein 22"/>
    <property type="match status" value="1"/>
</dbReference>
<comment type="caution">
    <text evidence="8">Lacks conserved residue(s) required for the propagation of feature annotation.</text>
</comment>
<evidence type="ECO:0000256" key="2">
    <source>
        <dbReference type="ARBA" id="ARBA00022692"/>
    </source>
</evidence>
<dbReference type="SMART" id="SM00608">
    <property type="entry name" value="ACR"/>
    <property type="match status" value="1"/>
</dbReference>
<dbReference type="PROSITE" id="PS50214">
    <property type="entry name" value="DISINTEGRIN_2"/>
    <property type="match status" value="1"/>
</dbReference>
<dbReference type="InterPro" id="IPR006586">
    <property type="entry name" value="ADAM_Cys-rich"/>
</dbReference>
<feature type="disulfide bond" evidence="8">
    <location>
        <begin position="693"/>
        <end position="702"/>
    </location>
</feature>
<protein>
    <submittedName>
        <fullName evidence="16">Uncharacterized protein LOC117230895</fullName>
    </submittedName>
</protein>
<reference evidence="16" key="1">
    <citation type="submission" date="2025-08" db="UniProtKB">
        <authorList>
            <consortium name="RefSeq"/>
        </authorList>
    </citation>
    <scope>IDENTIFICATION</scope>
    <source>
        <tissue evidence="16">Muscle</tissue>
    </source>
</reference>
<dbReference type="GO" id="GO:0016020">
    <property type="term" value="C:membrane"/>
    <property type="evidence" value="ECO:0007669"/>
    <property type="project" value="UniProtKB-SubCell"/>
</dbReference>
<keyword evidence="9" id="KW-0862">Zinc</keyword>
<sequence>MLSDIWCLNSLCTVSGATVQCKLVLVLVLLAILPDVYTESHGPSPDFSRHTLVRPRVYHGRTRRHISSTKENDIEHADVLTVAFELDGVQRVLDLRLNTDLVPVGYQQRHQHRGTYVVHTPSKVELCHYQGSVRDVPGSWVAVSTCRGLRGVVFDGENLHHIHPEQESLDSQHYVYKHSDLVANHTCGYEGTPHHVLGYEHRGIVNRATRHKRAAEAIRGPYNANRHSRYVELVLVIDKKEYIALDENVDKVYQHCKDIANIINALYMPLNIFIALVGVQVWSDADEITLSPNGDTTLSNFLRYRREKLVQDMPNDNAQLLTRITFEGGVVGKALKGPICTYEFSGGVSMDHSNVVGLVAATVAHEMGHNFGMEHDSADCECPEEKCIMASSSGSSGPTHWSTCSLEHLALAFEHGMDYCLRNKPQKLFDSPICGNGFVEPGEQCDCGLKENCDNPCCNVTTCMLHSNASCATGECCDLKTCRPKSAGTECRSAEHECDLPEYCTGQSEYCPVDVFKMDGEPCSMGKAFCYQGSCRTHNDQCKLLWGPTGTSSDAQCYDMNNKGTKHGNCGYNRIESSYVKCTDENLLCGMLHCKHLNERLEFGMESVAILSHSFINTGGKIIPCRSAIVDLGLNQVDPGLSPDGAKCAPGKMCVNQKCMPVADLRASVSGGKACPNNCGGNGVCNSLGHCHCNRGFRPPDCTQPGVGGSEDSGPAEDPNARNDFIMALYIIFLGIVPMVALSSFGIWYVRNPGQHWKKSMMSTTDRGHNGLSIKTIDRSSPLPRNIETIDSSLSQDPACASLLPKADTDERYNNNLFGQFKGFTITPIKNQPKSPEPTKPAPPPPTIPTVAIKTNIKTVPKCNPARSSLLSSTTSFNEVQSTAPILPPLNPGCTARPLISSPVLAATTCTSVELVAPKISNKSTIDGPTRPAPAPPISADVQKPQRPSSTPLTNLLVPEAEKKPEKGSTLNRIASMLRPNSGIMKGSLQMSQKDEKTTNSLPRIHHHKANKVIDKEILRNLEISNPIPQKEIEIPTPAIPVIPAADAEKKNVVLRAQSMRDSKITPRPAIQTFGSMRQTTPVKRPTSIPASTRPTAPPPGPPIPTTMDKMNESGKIPGLPGYQTPQVKNPQKVVDNAYDDCMNLVSESSLTKITEESPTNDNIYAVIEETLPEKSRKNMESEKQIDNEYKLPKRVDPTANSGGLETMGLLSEIVSEISNRNFDSIYSTATLARKAQENEAASKNTEDLGYNNSLGTYMNSSHYKSPGSIYSNSASGKFNSSSSTTSSGYLNPSALNVPQQEPEKIADANKSNKGKLLSLNLANPNLNDEISKELGMKSTAEDAGPRKPITSMKSRPTQRTVTHSKSDEGTNDSKEPLKPPLGRTKTPPNIAKGSITKDSNSGARQALDTASKSKQYSDSSLKKQGSNASVDSTGQNSDTKGGNANQPNGSLEKQDSHTNVNRLSLKTVPCSPKDNGGKFNSPDLVSSCSNSNQISTKSPDVVGNNAKLNFQSKNVQKTPTLSRGSTTKAPATPIKPLNIASKGTSLAEKKKSPTGNTSVTKSLSAKESATKSAQSKPSQKTETKDSGAKTNPVQRAASSKSNVASLQQKFEANKNVNAPRTIPNVHKTQRTVGKTETSGVKK</sequence>
<feature type="compositionally biased region" description="Low complexity" evidence="10">
    <location>
        <begin position="1274"/>
        <end position="1289"/>
    </location>
</feature>
<feature type="compositionally biased region" description="Polar residues" evidence="10">
    <location>
        <begin position="1484"/>
        <end position="1499"/>
    </location>
</feature>
<dbReference type="PROSITE" id="PS50026">
    <property type="entry name" value="EGF_3"/>
    <property type="match status" value="1"/>
</dbReference>
<dbReference type="GeneID" id="117230895"/>
<keyword evidence="11" id="KW-0732">Signal</keyword>
<evidence type="ECO:0000259" key="12">
    <source>
        <dbReference type="PROSITE" id="PS50026"/>
    </source>
</evidence>
<feature type="chain" id="PRO_5026767491" evidence="11">
    <location>
        <begin position="39"/>
        <end position="1643"/>
    </location>
</feature>
<dbReference type="PROSITE" id="PS01186">
    <property type="entry name" value="EGF_2"/>
    <property type="match status" value="1"/>
</dbReference>
<keyword evidence="9" id="KW-0479">Metal-binding</keyword>
<dbReference type="InterPro" id="IPR001590">
    <property type="entry name" value="Peptidase_M12B"/>
</dbReference>
<evidence type="ECO:0000256" key="11">
    <source>
        <dbReference type="SAM" id="SignalP"/>
    </source>
</evidence>
<feature type="domain" description="Peptidase M12B" evidence="14">
    <location>
        <begin position="229"/>
        <end position="425"/>
    </location>
</feature>
<feature type="compositionally biased region" description="Low complexity" evidence="10">
    <location>
        <begin position="1085"/>
        <end position="1095"/>
    </location>
</feature>
<keyword evidence="4" id="KW-0482">Metalloprotease</keyword>
<evidence type="ECO:0000313" key="15">
    <source>
        <dbReference type="Proteomes" id="UP000504631"/>
    </source>
</evidence>
<gene>
    <name evidence="16" type="primary">LOC117230895</name>
</gene>
<evidence type="ECO:0000256" key="10">
    <source>
        <dbReference type="SAM" id="MobiDB-lite"/>
    </source>
</evidence>
<feature type="disulfide bond" evidence="9">
    <location>
        <begin position="340"/>
        <end position="420"/>
    </location>
</feature>
<dbReference type="PANTHER" id="PTHR11905">
    <property type="entry name" value="ADAM A DISINTEGRIN AND METALLOPROTEASE DOMAIN"/>
    <property type="match status" value="1"/>
</dbReference>
<feature type="region of interest" description="Disordered" evidence="10">
    <location>
        <begin position="1274"/>
        <end position="1296"/>
    </location>
</feature>
<feature type="compositionally biased region" description="Basic and acidic residues" evidence="10">
    <location>
        <begin position="1365"/>
        <end position="1378"/>
    </location>
</feature>
<feature type="compositionally biased region" description="Polar residues" evidence="10">
    <location>
        <begin position="1397"/>
        <end position="1465"/>
    </location>
</feature>
<dbReference type="RefSeq" id="XP_033344693.1">
    <property type="nucleotide sequence ID" value="XM_033488802.1"/>
</dbReference>
<proteinExistence type="predicted"/>
<evidence type="ECO:0000256" key="6">
    <source>
        <dbReference type="ARBA" id="ARBA00023157"/>
    </source>
</evidence>
<evidence type="ECO:0000313" key="16">
    <source>
        <dbReference type="RefSeq" id="XP_033344693.1"/>
    </source>
</evidence>
<dbReference type="SMART" id="SM00050">
    <property type="entry name" value="DISIN"/>
    <property type="match status" value="1"/>
</dbReference>
<keyword evidence="4" id="KW-0378">Hydrolase</keyword>
<dbReference type="GO" id="GO:0006509">
    <property type="term" value="P:membrane protein ectodomain proteolysis"/>
    <property type="evidence" value="ECO:0007669"/>
    <property type="project" value="TreeGrafter"/>
</dbReference>
<keyword evidence="4" id="KW-0645">Protease</keyword>
<dbReference type="KEGG" id="bvk:117230895"/>
<feature type="region of interest" description="Disordered" evidence="10">
    <location>
        <begin position="1079"/>
        <end position="1128"/>
    </location>
</feature>
<dbReference type="Pfam" id="PF08516">
    <property type="entry name" value="ADAM_CR"/>
    <property type="match status" value="1"/>
</dbReference>